<dbReference type="RefSeq" id="WP_336602850.1">
    <property type="nucleotide sequence ID" value="NZ_JACFYJ010000180.1"/>
</dbReference>
<accession>A0ABU8J5Z0</accession>
<dbReference type="Proteomes" id="UP001386437">
    <property type="component" value="Unassembled WGS sequence"/>
</dbReference>
<name>A0ABU8J5Z0_9BURK</name>
<reference evidence="1 2" key="1">
    <citation type="journal article" date="2022" name="Arch. Microbiol.">
        <title>Paraburkholderia bengalensis sp. nov. isolated from roots of Oryza sativa, IR64.</title>
        <authorList>
            <person name="Nag P."/>
            <person name="Mondal N."/>
            <person name="Sarkar J."/>
            <person name="Das S."/>
        </authorList>
    </citation>
    <scope>NUCLEOTIDE SEQUENCE [LARGE SCALE GENOMIC DNA]</scope>
    <source>
        <strain evidence="1 2">IR64_4_BI</strain>
    </source>
</reference>
<organism evidence="1 2">
    <name type="scientific">Paraburkholderia bengalensis</name>
    <dbReference type="NCBI Taxonomy" id="2747562"/>
    <lineage>
        <taxon>Bacteria</taxon>
        <taxon>Pseudomonadati</taxon>
        <taxon>Pseudomonadota</taxon>
        <taxon>Betaproteobacteria</taxon>
        <taxon>Burkholderiales</taxon>
        <taxon>Burkholderiaceae</taxon>
        <taxon>Paraburkholderia</taxon>
    </lineage>
</organism>
<gene>
    <name evidence="1" type="ORF">H3V53_41385</name>
</gene>
<protein>
    <recommendedName>
        <fullName evidence="3">Sn-glycerol-3-phosphate transporter</fullName>
    </recommendedName>
</protein>
<proteinExistence type="predicted"/>
<comment type="caution">
    <text evidence="1">The sequence shown here is derived from an EMBL/GenBank/DDBJ whole genome shotgun (WGS) entry which is preliminary data.</text>
</comment>
<evidence type="ECO:0008006" key="3">
    <source>
        <dbReference type="Google" id="ProtNLM"/>
    </source>
</evidence>
<evidence type="ECO:0000313" key="2">
    <source>
        <dbReference type="Proteomes" id="UP001386437"/>
    </source>
</evidence>
<keyword evidence="2" id="KW-1185">Reference proteome</keyword>
<sequence>MIVKTVYPVGIRAMGLMALIRQKFMCPYTRSQRPERFDRDTTHTERGMLDMCAKLLAYARRRFLKATVAWFVLAPGIICSGAVCADEISVQTNVYNVHYHDDPDHIPFSPLIGAEFRKSNGWLLGGALFRNSFGQFSQVIYGGYLYNFGSSPFYGKMVGGIVHGYTGAYKDKLPMNVGGFAPGIFPALGCRIGHVRIESQFFWTNGLMVTAGVAF</sequence>
<evidence type="ECO:0000313" key="1">
    <source>
        <dbReference type="EMBL" id="MEI6003306.1"/>
    </source>
</evidence>
<dbReference type="EMBL" id="JACFYJ010000180">
    <property type="protein sequence ID" value="MEI6003306.1"/>
    <property type="molecule type" value="Genomic_DNA"/>
</dbReference>